<dbReference type="SUPFAM" id="SSF46966">
    <property type="entry name" value="Spectrin repeat"/>
    <property type="match status" value="14"/>
</dbReference>
<dbReference type="Proteomes" id="UP001152795">
    <property type="component" value="Unassembled WGS sequence"/>
</dbReference>
<evidence type="ECO:0000313" key="6">
    <source>
        <dbReference type="Proteomes" id="UP001152795"/>
    </source>
</evidence>
<feature type="non-terminal residue" evidence="5">
    <location>
        <position position="2896"/>
    </location>
</feature>
<keyword evidence="4" id="KW-0206">Cytoskeleton</keyword>
<dbReference type="OrthoDB" id="5990441at2759"/>
<organism evidence="5 6">
    <name type="scientific">Paramuricea clavata</name>
    <name type="common">Red gorgonian</name>
    <name type="synonym">Violescent sea-whip</name>
    <dbReference type="NCBI Taxonomy" id="317549"/>
    <lineage>
        <taxon>Eukaryota</taxon>
        <taxon>Metazoa</taxon>
        <taxon>Cnidaria</taxon>
        <taxon>Anthozoa</taxon>
        <taxon>Octocorallia</taxon>
        <taxon>Malacalcyonacea</taxon>
        <taxon>Plexauridae</taxon>
        <taxon>Paramuricea</taxon>
    </lineage>
</organism>
<dbReference type="PANTHER" id="PTHR12268">
    <property type="entry name" value="E3 UBIQUITIN-PROTEIN LIGASE KCMF1"/>
    <property type="match status" value="1"/>
</dbReference>
<dbReference type="EMBL" id="CACRXK020010803">
    <property type="protein sequence ID" value="CAB4020143.1"/>
    <property type="molecule type" value="Genomic_DNA"/>
</dbReference>
<accession>A0A7D9J2H5</accession>
<evidence type="ECO:0000256" key="4">
    <source>
        <dbReference type="ARBA" id="ARBA00023212"/>
    </source>
</evidence>
<dbReference type="GO" id="GO:0045202">
    <property type="term" value="C:synapse"/>
    <property type="evidence" value="ECO:0007669"/>
    <property type="project" value="GOC"/>
</dbReference>
<name>A0A7D9J2H5_PARCT</name>
<dbReference type="GO" id="GO:0005886">
    <property type="term" value="C:plasma membrane"/>
    <property type="evidence" value="ECO:0007669"/>
    <property type="project" value="TreeGrafter"/>
</dbReference>
<dbReference type="PANTHER" id="PTHR12268:SF14">
    <property type="entry name" value="DYSTROPHIN-1"/>
    <property type="match status" value="1"/>
</dbReference>
<evidence type="ECO:0000256" key="1">
    <source>
        <dbReference type="ARBA" id="ARBA00004496"/>
    </source>
</evidence>
<feature type="non-terminal residue" evidence="5">
    <location>
        <position position="1"/>
    </location>
</feature>
<keyword evidence="6" id="KW-1185">Reference proteome</keyword>
<dbReference type="CDD" id="cd00176">
    <property type="entry name" value="SPEC"/>
    <property type="match status" value="4"/>
</dbReference>
<keyword evidence="3" id="KW-0106">Calcium</keyword>
<keyword evidence="2" id="KW-0963">Cytoplasm</keyword>
<dbReference type="SMART" id="SM00150">
    <property type="entry name" value="SPEC"/>
    <property type="match status" value="10"/>
</dbReference>
<dbReference type="InterPro" id="IPR002017">
    <property type="entry name" value="Spectrin_repeat"/>
</dbReference>
<dbReference type="InterPro" id="IPR018159">
    <property type="entry name" value="Spectrin/alpha-actinin"/>
</dbReference>
<dbReference type="Pfam" id="PF00435">
    <property type="entry name" value="Spectrin"/>
    <property type="match status" value="2"/>
</dbReference>
<evidence type="ECO:0000256" key="2">
    <source>
        <dbReference type="ARBA" id="ARBA00022490"/>
    </source>
</evidence>
<dbReference type="Gene3D" id="1.20.58.60">
    <property type="match status" value="10"/>
</dbReference>
<dbReference type="InterPro" id="IPR050774">
    <property type="entry name" value="KCMF1/Dystrophin"/>
</dbReference>
<proteinExistence type="predicted"/>
<evidence type="ECO:0000256" key="3">
    <source>
        <dbReference type="ARBA" id="ARBA00022837"/>
    </source>
</evidence>
<evidence type="ECO:0000313" key="5">
    <source>
        <dbReference type="EMBL" id="CAB4020143.1"/>
    </source>
</evidence>
<comment type="subcellular location">
    <subcellularLocation>
        <location evidence="1">Cytoplasm</location>
    </subcellularLocation>
</comment>
<dbReference type="GO" id="GO:0099536">
    <property type="term" value="P:synaptic signaling"/>
    <property type="evidence" value="ECO:0007669"/>
    <property type="project" value="TreeGrafter"/>
</dbReference>
<protein>
    <submittedName>
        <fullName evidence="5">Nesprin-1-like isoform X1</fullName>
    </submittedName>
</protein>
<comment type="caution">
    <text evidence="5">The sequence shown here is derived from an EMBL/GenBank/DDBJ whole genome shotgun (WGS) entry which is preliminary data.</text>
</comment>
<reference evidence="5" key="1">
    <citation type="submission" date="2020-04" db="EMBL/GenBank/DDBJ databases">
        <authorList>
            <person name="Alioto T."/>
            <person name="Alioto T."/>
            <person name="Gomez Garrido J."/>
        </authorList>
    </citation>
    <scope>NUCLEOTIDE SEQUENCE</scope>
    <source>
        <strain evidence="5">A484AB</strain>
    </source>
</reference>
<gene>
    <name evidence="5" type="ORF">PACLA_8A045763</name>
</gene>
<sequence>VVIVRTIVTRTVIRNGEKTVTREPKEEVVYIIDGRPVEPETITVDGKPVEAKKPEDIVPFISEFVTPEEQAPIESLPFDEIVPFDQGTPVEEFTDDQGRVVRVVIVRTIVTRTVIRNGEKTVTREPKEEVVYIIDGRPVEPETITVDGKPVEAKKPEDIVPFISEFVSPEAQAPVESLPFDENVPFDQGTPVEEFTDDQGRVVKIIIVRTIVTRTVIRNGEKTVTREPKEEVVYIIDGKPVEPETITVDGKPVEAKKPEDIVPFISEFVTPEEQAPVESLPFDENVPFDQGTPVEEFTDDQGRVVRVVIVRTIVTRTVIRNGEKTVTKEPKEEVVYIIDGRPVEPETITVDGKPVEAKKPEDIAPFISEFVTPEEQVPVESLPFDENVPFDQGTPVEEFTDDQGRVVKIIIVRTIVTRTVIRNGEKTVTKEPNEEVVYIIDGKPVEPETITVDGKPVEAKKPEDIVPFISEFVAPEEQAPVESLPFDENVPFDQGTPVEEFTDDQGRVVKIIIVRTIVTRTVIRNGEKTVTKEPIEEVLYIIDGKPVEPETITVDGKPVEAKKPEDIVPFISEFVTPEEQAPVESVPFDENVPFDQGTPVEEFTDDQGRVVKIIIVRTIVTRTVIRNGEKTVTREPKEEVVYIIDGKPVEPETITVDGKPVEAKKPEDIVPFISEFVTPEEQAPVESLPFDESVPFDQGTSVEEFTDDQGRVVKIIIVRTIVTRTVIRNGEKTVTKEPKEEVVYIIDGKPVEPETITVDGKPVEAKKPEDIVPFISEFVAPEEQAPVESLPFDENVPFDQGTPVEEFTDDQGRVVKIIIVRTIVTRTVIRNGEKTVTKEPKEEVVYIIDGKPVEPETITVDGKQVEAKKPEDIVPFISEFVTPEEQAPVESLPFDENVPFDQGTPVEEFTDDQGRVVRVVIVRTIVTRTVIRNGVKTVTREPKQEAVYVIDGRPIEPENIMVDGKRIEHKAPEEYTIPVEHIPIEFVVGEEQEPSKPAIDELRELSKVLDENVIDIPVTIEPVEGAPSVTTVQFEERFLQEDYRVVNFTKATIERDVPLESVMDQAVAELAETTQERPEMMLIAPSAEQHDRVVRRVIITSMVETYSVVVIREIYLRVIHGNSLLAQKIFDSGELSVLYEEVLKWMMEIGKKLDTLKPVSGEMDILKEQDSGMKDLEADIKLYEPIFNKIFDIGEKAVKEISGDEAKEIEDELTDIKTVWYQLNTLLQDRRNKITNVEPLAMKYQQALQSLAQVMTNADKAVDDLEVLGAEPEKVREQLETLRELKKEVQDNETSFEDSGWNLIEEHNYSPHHPQSTADMASITEQLTTVKIKVSDLLRKIDSIEENKRAHLIEAKKYTRNNEELQGNLRDPSTVKDVSVPIEEDIHVIKDELSELQAVQDVTNDVVRPSLHAVESSGHWIVGNARKDGPSAEDIASVIEPNVATKKDSLKELDSKVSDRKDKLHEALTSCQTSEQTLDDLLHWLRANDKAMKALKPMSENMDVLLQLRDFYENLRYELANHEPLYDDAIKWSRDVINKEKPGPYRSGLEKKYTEVATLWRELKMKVRSNLRELSVIIPLAKKYHNAVKPVRDVTDQVQKSFVDHRPLGSNVEKGRLEIHQMENLIKLLENKREDVAAMNSTSQELIYTLINYSDATQQIIETSTFLMKRYETLLRATREMLIATREEVEYIVKFYDTLQALERHLIKIAKIVRNTRKRSSDPRIIKHYNEQLKAARNALSEIDPQMKSLQSTGLWLLNVNRDNERYVLDLKTKLNDISEMYNDLVRQSSGQATNKLSVIQEADDYEDLLEDLCLWLDEKEKFVSRQKPLTAKGEELKALVAEQKIFLKDIANNRPLYDDVVEMVLDVVCTTEASPKRDALEDNVNDAVRRWDILAKNAKNRMRQLNRVEPLSAEYENTKHEFFRWLTDTESAIKEVPTDAVDQISLPKYLEQIKDLHEDVRKHKPVHKLYNKVAESLMEACKELKLTTEIPEIRKDVQITNTRWENLNDELKEKSKKLSSYKQGLRDYQDALVPFQETVTKADEVFVSQMAVGMDKQEAQKQLDTVRELISTVDSAEEKLVRSARHAPIREKTLDTLSVQRKTRNKLVKQESLLQRHIKTVETFEELIKQIRQWLGEIKEKSAVIKENPVPEEPEKINEILQEIEDLVNEMGKLHDTFKTAEQAGQWIIEHSPDNPTTVSEVSDDLESANKDIDEVDRELADLKQQYQLSVLDSKPFNVVLDDFANWLADVDRKLTKEKKLSAAYPVVSKQNDKLQGIKNKLQQLKPIHEYIENKAEEQTSESEATPDANIPKKLSQLKRYWTAVAEKLGKRENAISALLPAAQKQSSTKEKFVAHKITVEQKLHAIQPVPADENEARKQHDTLQGLCTEVDTGTDLFEDYAQAYQNLVRICEENNVTRDLPKIKAEFAQCNDSWRDTRVKVPNDTYNVESVRGELKRYEEKYGEIKNVVCSAEKVLSTETTAVVDERVALNEWQKVKKMATELENQEPALRELFNIERQLIEITDEELVDVQPLQERTSALVRQYFQLYSRLQDQQSLLAEVYDHTKDFVTSVQDLQEWLPVATAQLDDVDVASAEPIVETKLETVQTIKEQLVDKNKKLNEGTEDALWLKENYGQNEDRNAAVDRQLENVEQEMDNLKEKLSEKNAQLELVLYKKQSYELSMDKFMAWCVSVDKTMRNQEPVSLRYAEIITQQRVIQSIHRKTADRAEKLKEVLPLVRDYHDSVTSFVPWLTTAERDMQAFGTMSCDHAQLTKQRAELKRLEDEVNAHRPVLQHLCDKRDAVVNLSNKNYIKSDQAGEVANDVNDIVDRYDKLRATLEERKQQLSEVEKKVEQYNVVLHPVKETMSAVSVVLESEVPSVTEPELAKEEIVKIE</sequence>